<organism evidence="4 5">
    <name type="scientific">Paenibacillus hodogayensis</name>
    <dbReference type="NCBI Taxonomy" id="279208"/>
    <lineage>
        <taxon>Bacteria</taxon>
        <taxon>Bacillati</taxon>
        <taxon>Bacillota</taxon>
        <taxon>Bacilli</taxon>
        <taxon>Bacillales</taxon>
        <taxon>Paenibacillaceae</taxon>
        <taxon>Paenibacillus</taxon>
    </lineage>
</organism>
<dbReference type="SUPFAM" id="SSF53474">
    <property type="entry name" value="alpha/beta-Hydrolases"/>
    <property type="match status" value="1"/>
</dbReference>
<evidence type="ECO:0000313" key="5">
    <source>
        <dbReference type="Proteomes" id="UP001589619"/>
    </source>
</evidence>
<dbReference type="InterPro" id="IPR011042">
    <property type="entry name" value="6-blade_b-propeller_TolB-like"/>
</dbReference>
<reference evidence="4 5" key="1">
    <citation type="submission" date="2024-09" db="EMBL/GenBank/DDBJ databases">
        <authorList>
            <person name="Sun Q."/>
            <person name="Mori K."/>
        </authorList>
    </citation>
    <scope>NUCLEOTIDE SEQUENCE [LARGE SCALE GENOMIC DNA]</scope>
    <source>
        <strain evidence="4 5">JCM 12520</strain>
    </source>
</reference>
<dbReference type="InterPro" id="IPR011659">
    <property type="entry name" value="WD40"/>
</dbReference>
<dbReference type="InterPro" id="IPR015943">
    <property type="entry name" value="WD40/YVTN_repeat-like_dom_sf"/>
</dbReference>
<comment type="caution">
    <text evidence="4">The sequence shown here is derived from an EMBL/GenBank/DDBJ whole genome shotgun (WGS) entry which is preliminary data.</text>
</comment>
<dbReference type="Gene3D" id="2.120.10.30">
    <property type="entry name" value="TolB, C-terminal domain"/>
    <property type="match status" value="1"/>
</dbReference>
<dbReference type="Gene3D" id="3.40.50.1820">
    <property type="entry name" value="alpha/beta hydrolase"/>
    <property type="match status" value="1"/>
</dbReference>
<keyword evidence="1" id="KW-0378">Hydrolase</keyword>
<gene>
    <name evidence="4" type="ORF">ACFFNY_32070</name>
</gene>
<dbReference type="Pfam" id="PF07676">
    <property type="entry name" value="PD40"/>
    <property type="match status" value="2"/>
</dbReference>
<proteinExistence type="predicted"/>
<name>A0ABV5W6W1_9BACL</name>
<dbReference type="Proteomes" id="UP001589619">
    <property type="component" value="Unassembled WGS sequence"/>
</dbReference>
<sequence>MKRPITAEDLYRLAWVGDAAPSPDAASIAYVSRTVNEDRSGYRSQIHVVRADGSADRTFTAGEQDSSPSWSPDGKRIAFIRKRGDRQQVWAVPADGGEAFALTPDDIEVGSFAWSPDGERLLLNGKPAGQSSKGTAAPAVRVVERLKWRADGEGIWTGSVTRLYVYAVDGREPVRAVTDPSFDVLTSVWSPDGKRIAFAARRLDGETDPDRTLTQELFAVDLEEGSLRKLTEASYAIHRLAFVPDGTRLAFIGHDRRFAGATHNALYVIPADGGEASLLSEGLDVHIGNAVVNDMRSALPTPLLVSRDGQSFYALASVQGDVQVYRFGAGGAYVPITQGEREVYHFAGQPDDGTLWIASADALSPGDLYRLDLQTRHETRLTRSNDALLDDVRLSAPEPFRTTAPDGGALHGWYMKPAGAEEDRGGKPYPVVLEIHGGPHAMYGSTFMLEFQLLAAQGFGVVYANPRGSHGYGQRFADACRRDYGGGDYMDVLAGVDYVIKHDPNADETRLGVTGGSYGGFLTNWIVGHTNRFRAAVTQRSISNWLSFYGTSDIGYFFAEEEIGGSPWRDTEAFWRQSPIAYAEAVKTPLLILHGENDLRCPIEQAEQLYAALKKLGKTTQFVRFPESSHELSRKGHPQLRIERLNRIAGWFKSYLS</sequence>
<dbReference type="PANTHER" id="PTHR42776:SF27">
    <property type="entry name" value="DIPEPTIDYL PEPTIDASE FAMILY MEMBER 6"/>
    <property type="match status" value="1"/>
</dbReference>
<accession>A0ABV5W6W1</accession>
<evidence type="ECO:0000259" key="3">
    <source>
        <dbReference type="Pfam" id="PF00326"/>
    </source>
</evidence>
<evidence type="ECO:0000256" key="1">
    <source>
        <dbReference type="ARBA" id="ARBA00022801"/>
    </source>
</evidence>
<dbReference type="Gene3D" id="2.130.10.10">
    <property type="entry name" value="YVTN repeat-like/Quinoprotein amine dehydrogenase"/>
    <property type="match status" value="1"/>
</dbReference>
<dbReference type="EMBL" id="JBHMAG010000021">
    <property type="protein sequence ID" value="MFB9756238.1"/>
    <property type="molecule type" value="Genomic_DNA"/>
</dbReference>
<evidence type="ECO:0000313" key="4">
    <source>
        <dbReference type="EMBL" id="MFB9756238.1"/>
    </source>
</evidence>
<protein>
    <submittedName>
        <fullName evidence="4">S9 family peptidase</fullName>
    </submittedName>
</protein>
<evidence type="ECO:0000256" key="2">
    <source>
        <dbReference type="ARBA" id="ARBA00022825"/>
    </source>
</evidence>
<dbReference type="SUPFAM" id="SSF82171">
    <property type="entry name" value="DPP6 N-terminal domain-like"/>
    <property type="match status" value="1"/>
</dbReference>
<dbReference type="PANTHER" id="PTHR42776">
    <property type="entry name" value="SERINE PEPTIDASE S9 FAMILY MEMBER"/>
    <property type="match status" value="1"/>
</dbReference>
<dbReference type="InterPro" id="IPR001375">
    <property type="entry name" value="Peptidase_S9_cat"/>
</dbReference>
<feature type="domain" description="Peptidase S9 prolyl oligopeptidase catalytic" evidence="3">
    <location>
        <begin position="446"/>
        <end position="656"/>
    </location>
</feature>
<keyword evidence="5" id="KW-1185">Reference proteome</keyword>
<keyword evidence="2" id="KW-0720">Serine protease</keyword>
<dbReference type="RefSeq" id="WP_344910416.1">
    <property type="nucleotide sequence ID" value="NZ_BAAAYO010000009.1"/>
</dbReference>
<keyword evidence="2" id="KW-0645">Protease</keyword>
<dbReference type="Pfam" id="PF00326">
    <property type="entry name" value="Peptidase_S9"/>
    <property type="match status" value="1"/>
</dbReference>
<dbReference type="InterPro" id="IPR029058">
    <property type="entry name" value="AB_hydrolase_fold"/>
</dbReference>